<dbReference type="GO" id="GO:0006120">
    <property type="term" value="P:mitochondrial electron transport, NADH to ubiquinone"/>
    <property type="evidence" value="ECO:0007669"/>
    <property type="project" value="TreeGrafter"/>
</dbReference>
<keyword evidence="3" id="KW-1185">Reference proteome</keyword>
<dbReference type="PANTHER" id="PTHR13156:SF0">
    <property type="entry name" value="NADH DEHYDROGENASE [UBIQUINONE] IRON-SULFUR PROTEIN 6, MITOCHONDRIAL"/>
    <property type="match status" value="1"/>
</dbReference>
<evidence type="ECO:0000313" key="2">
    <source>
        <dbReference type="EMBL" id="KAK5983606.1"/>
    </source>
</evidence>
<protein>
    <submittedName>
        <fullName evidence="2">NADH ubiquinone oxidoreductase subunit</fullName>
    </submittedName>
</protein>
<name>A0AAN8FQ82_TRICO</name>
<dbReference type="FunFam" id="2.60.260.40:FF:000003">
    <property type="entry name" value="NADH dehydrogenase [ubiquinone] iron-sulfur protein 6, mitochondrial"/>
    <property type="match status" value="1"/>
</dbReference>
<dbReference type="GO" id="GO:0005739">
    <property type="term" value="C:mitochondrion"/>
    <property type="evidence" value="ECO:0007669"/>
    <property type="project" value="GOC"/>
</dbReference>
<dbReference type="InterPro" id="IPR019401">
    <property type="entry name" value="Znf_CHCC"/>
</dbReference>
<feature type="domain" description="Zinc finger CHCC-type" evidence="1">
    <location>
        <begin position="121"/>
        <end position="156"/>
    </location>
</feature>
<organism evidence="2 3">
    <name type="scientific">Trichostrongylus colubriformis</name>
    <name type="common">Black scour worm</name>
    <dbReference type="NCBI Taxonomy" id="6319"/>
    <lineage>
        <taxon>Eukaryota</taxon>
        <taxon>Metazoa</taxon>
        <taxon>Ecdysozoa</taxon>
        <taxon>Nematoda</taxon>
        <taxon>Chromadorea</taxon>
        <taxon>Rhabditida</taxon>
        <taxon>Rhabditina</taxon>
        <taxon>Rhabditomorpha</taxon>
        <taxon>Strongyloidea</taxon>
        <taxon>Trichostrongylidae</taxon>
        <taxon>Trichostrongylus</taxon>
    </lineage>
</organism>
<reference evidence="2 3" key="1">
    <citation type="submission" date="2019-10" db="EMBL/GenBank/DDBJ databases">
        <title>Assembly and Annotation for the nematode Trichostrongylus colubriformis.</title>
        <authorList>
            <person name="Martin J."/>
        </authorList>
    </citation>
    <scope>NUCLEOTIDE SEQUENCE [LARGE SCALE GENOMIC DNA]</scope>
    <source>
        <strain evidence="2">G859</strain>
        <tissue evidence="2">Whole worm</tissue>
    </source>
</reference>
<dbReference type="EMBL" id="WIXE01003809">
    <property type="protein sequence ID" value="KAK5983606.1"/>
    <property type="molecule type" value="Genomic_DNA"/>
</dbReference>
<proteinExistence type="predicted"/>
<evidence type="ECO:0000313" key="3">
    <source>
        <dbReference type="Proteomes" id="UP001331761"/>
    </source>
</evidence>
<dbReference type="Proteomes" id="UP001331761">
    <property type="component" value="Unassembled WGS sequence"/>
</dbReference>
<dbReference type="Pfam" id="PF10276">
    <property type="entry name" value="zf-CHCC"/>
    <property type="match status" value="1"/>
</dbReference>
<comment type="caution">
    <text evidence="2">The sequence shown here is derived from an EMBL/GenBank/DDBJ whole genome shotgun (WGS) entry which is preliminary data.</text>
</comment>
<dbReference type="AlphaFoldDB" id="A0AAN8FQ82"/>
<dbReference type="PANTHER" id="PTHR13156">
    <property type="entry name" value="NADH-UBIQUINONE OXIDOREDUCTASE 13 KD-A SUBUNIT"/>
    <property type="match status" value="1"/>
</dbReference>
<evidence type="ECO:0000259" key="1">
    <source>
        <dbReference type="Pfam" id="PF10276"/>
    </source>
</evidence>
<keyword evidence="2" id="KW-0830">Ubiquinone</keyword>
<dbReference type="Gene3D" id="2.60.260.40">
    <property type="entry name" value="q5lls5 like domains"/>
    <property type="match status" value="1"/>
</dbReference>
<sequence length="174" mass="19511">SADKRICQETCAQQLLCSCFQSFSTAELLTGVRVRDMNRTLQLFRPQLKSVRLCSGLTKMPAPKEITKENAKFDEVTHTGQAWDQADYRLQRFDTSKKQINPNIAMNLVAERPAQDCGGERVVSCDGGHPALGHPRVFINLDKPGVHTCGYCGNRFYNSHVTKGEDLKIQHLNC</sequence>
<accession>A0AAN8FQ82</accession>
<gene>
    <name evidence="2" type="ORF">GCK32_003787</name>
</gene>
<feature type="non-terminal residue" evidence="2">
    <location>
        <position position="1"/>
    </location>
</feature>